<keyword evidence="4" id="KW-0472">Membrane</keyword>
<proteinExistence type="predicted"/>
<feature type="transmembrane region" description="Helical" evidence="4">
    <location>
        <begin position="6"/>
        <end position="27"/>
    </location>
</feature>
<dbReference type="Gene3D" id="1.10.10.60">
    <property type="entry name" value="Homeodomain-like"/>
    <property type="match status" value="2"/>
</dbReference>
<dbReference type="AlphaFoldDB" id="A0A3E0U284"/>
<keyword evidence="3" id="KW-0804">Transcription</keyword>
<accession>A0A3E0U284</accession>
<dbReference type="GO" id="GO:0003700">
    <property type="term" value="F:DNA-binding transcription factor activity"/>
    <property type="evidence" value="ECO:0007669"/>
    <property type="project" value="InterPro"/>
</dbReference>
<name>A0A3E0U284_9GAMM</name>
<evidence type="ECO:0000256" key="3">
    <source>
        <dbReference type="ARBA" id="ARBA00023163"/>
    </source>
</evidence>
<evidence type="ECO:0000256" key="4">
    <source>
        <dbReference type="SAM" id="Phobius"/>
    </source>
</evidence>
<keyword evidence="4" id="KW-1133">Transmembrane helix</keyword>
<feature type="transmembrane region" description="Helical" evidence="4">
    <location>
        <begin position="34"/>
        <end position="54"/>
    </location>
</feature>
<keyword evidence="2" id="KW-0238">DNA-binding</keyword>
<gene>
    <name evidence="6" type="ORF">DXX94_09015</name>
</gene>
<dbReference type="Proteomes" id="UP000256899">
    <property type="component" value="Unassembled WGS sequence"/>
</dbReference>
<dbReference type="PRINTS" id="PR00032">
    <property type="entry name" value="HTHARAC"/>
</dbReference>
<evidence type="ECO:0000256" key="1">
    <source>
        <dbReference type="ARBA" id="ARBA00023015"/>
    </source>
</evidence>
<protein>
    <submittedName>
        <fullName evidence="6">AraC family transcriptional regulator</fullName>
    </submittedName>
</protein>
<keyword evidence="1" id="KW-0805">Transcription regulation</keyword>
<feature type="transmembrane region" description="Helical" evidence="4">
    <location>
        <begin position="101"/>
        <end position="123"/>
    </location>
</feature>
<dbReference type="RefSeq" id="WP_116015309.1">
    <property type="nucleotide sequence ID" value="NZ_QUOT01000001.1"/>
</dbReference>
<dbReference type="SMART" id="SM00342">
    <property type="entry name" value="HTH_ARAC"/>
    <property type="match status" value="1"/>
</dbReference>
<feature type="transmembrane region" description="Helical" evidence="4">
    <location>
        <begin position="230"/>
        <end position="248"/>
    </location>
</feature>
<dbReference type="InterPro" id="IPR018062">
    <property type="entry name" value="HTH_AraC-typ_CS"/>
</dbReference>
<dbReference type="Pfam" id="PF12833">
    <property type="entry name" value="HTH_18"/>
    <property type="match status" value="1"/>
</dbReference>
<organism evidence="6 7">
    <name type="scientific">Thalassotalea euphylliae</name>
    <dbReference type="NCBI Taxonomy" id="1655234"/>
    <lineage>
        <taxon>Bacteria</taxon>
        <taxon>Pseudomonadati</taxon>
        <taxon>Pseudomonadota</taxon>
        <taxon>Gammaproteobacteria</taxon>
        <taxon>Alteromonadales</taxon>
        <taxon>Colwelliaceae</taxon>
        <taxon>Thalassotalea</taxon>
    </lineage>
</organism>
<dbReference type="SUPFAM" id="SSF46689">
    <property type="entry name" value="Homeodomain-like"/>
    <property type="match status" value="1"/>
</dbReference>
<dbReference type="PANTHER" id="PTHR43280">
    <property type="entry name" value="ARAC-FAMILY TRANSCRIPTIONAL REGULATOR"/>
    <property type="match status" value="1"/>
</dbReference>
<evidence type="ECO:0000259" key="5">
    <source>
        <dbReference type="PROSITE" id="PS01124"/>
    </source>
</evidence>
<dbReference type="GO" id="GO:0043565">
    <property type="term" value="F:sequence-specific DNA binding"/>
    <property type="evidence" value="ECO:0007669"/>
    <property type="project" value="InterPro"/>
</dbReference>
<evidence type="ECO:0000256" key="2">
    <source>
        <dbReference type="ARBA" id="ARBA00023125"/>
    </source>
</evidence>
<feature type="transmembrane region" description="Helical" evidence="4">
    <location>
        <begin position="143"/>
        <end position="170"/>
    </location>
</feature>
<dbReference type="PROSITE" id="PS01124">
    <property type="entry name" value="HTH_ARAC_FAMILY_2"/>
    <property type="match status" value="1"/>
</dbReference>
<keyword evidence="7" id="KW-1185">Reference proteome</keyword>
<reference evidence="7" key="1">
    <citation type="submission" date="2018-08" db="EMBL/GenBank/DDBJ databases">
        <title>Thalassotalea euphylliae genome.</title>
        <authorList>
            <person name="Summers S."/>
            <person name="Rice S.A."/>
            <person name="Freckelton M.L."/>
            <person name="Nedved B.T."/>
            <person name="Hadfield M.G."/>
        </authorList>
    </citation>
    <scope>NUCLEOTIDE SEQUENCE [LARGE SCALE GENOMIC DNA]</scope>
    <source>
        <strain evidence="7">H3</strain>
    </source>
</reference>
<evidence type="ECO:0000313" key="6">
    <source>
        <dbReference type="EMBL" id="REL30849.1"/>
    </source>
</evidence>
<dbReference type="PANTHER" id="PTHR43280:SF2">
    <property type="entry name" value="HTH-TYPE TRANSCRIPTIONAL REGULATOR EXSA"/>
    <property type="match status" value="1"/>
</dbReference>
<evidence type="ECO:0000313" key="7">
    <source>
        <dbReference type="Proteomes" id="UP000256899"/>
    </source>
</evidence>
<feature type="transmembrane region" description="Helical" evidence="4">
    <location>
        <begin position="66"/>
        <end position="89"/>
    </location>
</feature>
<sequence length="401" mass="44644">MVAESGVFALNLITLTVIVFSAHLLLLRATKLQAYLPLAVCLISVGVVLSQPVLASLPTPWRVSFLILSLPALMLIAPSFWCYVCGITAQSPWQFKQVSKVHFLPFAIGGGVALIALLMPSEIQYQLLVLGDDSLLTSLSTPMQWLVGGILIVTFLLVIAWVIQSGYYVYQVIGRLHQYRRHLKDLFASTEEKEARWLTWLLLAIGVVWVLAATSLLIDNLLFSFRFDGVISGAVTLVMVWSVALWGLRQKPGFEELYTSQIVVEQVLTSSEQQQTKYQRSALSSEQANTIAAKIEQAMQQDQLYLDSSLSLQKLASHIHTSPNYISQTLNEALGANFFDYVNRYRIEAAKQALQQSNDTVVDIAMAVGFNAKSSFYTAFKKETQQTPSQYRKSVHLEAAN</sequence>
<dbReference type="InterPro" id="IPR018060">
    <property type="entry name" value="HTH_AraC"/>
</dbReference>
<dbReference type="PROSITE" id="PS00041">
    <property type="entry name" value="HTH_ARAC_FAMILY_1"/>
    <property type="match status" value="1"/>
</dbReference>
<feature type="domain" description="HTH araC/xylS-type" evidence="5">
    <location>
        <begin position="289"/>
        <end position="394"/>
    </location>
</feature>
<feature type="transmembrane region" description="Helical" evidence="4">
    <location>
        <begin position="197"/>
        <end position="218"/>
    </location>
</feature>
<dbReference type="InterPro" id="IPR020449">
    <property type="entry name" value="Tscrpt_reg_AraC-type_HTH"/>
</dbReference>
<keyword evidence="4" id="KW-0812">Transmembrane</keyword>
<dbReference type="EMBL" id="QUOT01000001">
    <property type="protein sequence ID" value="REL30849.1"/>
    <property type="molecule type" value="Genomic_DNA"/>
</dbReference>
<dbReference type="InterPro" id="IPR009057">
    <property type="entry name" value="Homeodomain-like_sf"/>
</dbReference>
<comment type="caution">
    <text evidence="6">The sequence shown here is derived from an EMBL/GenBank/DDBJ whole genome shotgun (WGS) entry which is preliminary data.</text>
</comment>